<dbReference type="InterPro" id="IPR011058">
    <property type="entry name" value="Cyanovirin-N"/>
</dbReference>
<dbReference type="PANTHER" id="PTHR42076:SF1">
    <property type="entry name" value="CYANOVIRIN-N DOMAIN-CONTAINING PROTEIN"/>
    <property type="match status" value="1"/>
</dbReference>
<dbReference type="EMBL" id="JAPQKI010000009">
    <property type="protein sequence ID" value="KAJ5089276.1"/>
    <property type="molecule type" value="Genomic_DNA"/>
</dbReference>
<name>A0A9W9EWR6_9EURO</name>
<evidence type="ECO:0000313" key="2">
    <source>
        <dbReference type="EMBL" id="KAJ5089276.1"/>
    </source>
</evidence>
<dbReference type="OrthoDB" id="2441380at2759"/>
<evidence type="ECO:0000313" key="3">
    <source>
        <dbReference type="Proteomes" id="UP001149074"/>
    </source>
</evidence>
<proteinExistence type="predicted"/>
<accession>A0A9W9EWR6</accession>
<dbReference type="SUPFAM" id="SSF51322">
    <property type="entry name" value="Cyanovirin-N"/>
    <property type="match status" value="1"/>
</dbReference>
<dbReference type="RefSeq" id="XP_056471258.1">
    <property type="nucleotide sequence ID" value="XM_056620452.1"/>
</dbReference>
<dbReference type="GeneID" id="81359431"/>
<reference evidence="2" key="2">
    <citation type="journal article" date="2023" name="IMA Fungus">
        <title>Comparative genomic study of the Penicillium genus elucidates a diverse pangenome and 15 lateral gene transfer events.</title>
        <authorList>
            <person name="Petersen C."/>
            <person name="Sorensen T."/>
            <person name="Nielsen M.R."/>
            <person name="Sondergaard T.E."/>
            <person name="Sorensen J.L."/>
            <person name="Fitzpatrick D.A."/>
            <person name="Frisvad J.C."/>
            <person name="Nielsen K.L."/>
        </authorList>
    </citation>
    <scope>NUCLEOTIDE SEQUENCE</scope>
    <source>
        <strain evidence="2">IBT 30761</strain>
    </source>
</reference>
<dbReference type="AlphaFoldDB" id="A0A9W9EWR6"/>
<sequence length="110" mass="12503">MGFHKTSMDIHIKNGHVLCAYCQRRSGEATYSELDLNNVLGAKKGKFAWSAENFTDDASDINLQWEGPDREPFLHAQLKNYENGSKNEDCVNLAACIKNEDGHLRYMDCF</sequence>
<gene>
    <name evidence="2" type="ORF">N7532_007960</name>
</gene>
<dbReference type="Gene3D" id="2.30.60.10">
    <property type="entry name" value="Cyanovirin-N"/>
    <property type="match status" value="1"/>
</dbReference>
<organism evidence="2 3">
    <name type="scientific">Penicillium argentinense</name>
    <dbReference type="NCBI Taxonomy" id="1131581"/>
    <lineage>
        <taxon>Eukaryota</taxon>
        <taxon>Fungi</taxon>
        <taxon>Dikarya</taxon>
        <taxon>Ascomycota</taxon>
        <taxon>Pezizomycotina</taxon>
        <taxon>Eurotiomycetes</taxon>
        <taxon>Eurotiomycetidae</taxon>
        <taxon>Eurotiales</taxon>
        <taxon>Aspergillaceae</taxon>
        <taxon>Penicillium</taxon>
    </lineage>
</organism>
<protein>
    <recommendedName>
        <fullName evidence="1">Cyanovirin-N domain-containing protein</fullName>
    </recommendedName>
</protein>
<reference evidence="2" key="1">
    <citation type="submission" date="2022-11" db="EMBL/GenBank/DDBJ databases">
        <authorList>
            <person name="Petersen C."/>
        </authorList>
    </citation>
    <scope>NUCLEOTIDE SEQUENCE</scope>
    <source>
        <strain evidence="2">IBT 30761</strain>
    </source>
</reference>
<evidence type="ECO:0000259" key="1">
    <source>
        <dbReference type="SMART" id="SM01111"/>
    </source>
</evidence>
<comment type="caution">
    <text evidence="2">The sequence shown here is derived from an EMBL/GenBank/DDBJ whole genome shotgun (WGS) entry which is preliminary data.</text>
</comment>
<dbReference type="PANTHER" id="PTHR42076">
    <property type="entry name" value="CYANOVIRIN-N HOMOLOG"/>
    <property type="match status" value="1"/>
</dbReference>
<dbReference type="Pfam" id="PF08881">
    <property type="entry name" value="CVNH"/>
    <property type="match status" value="1"/>
</dbReference>
<keyword evidence="3" id="KW-1185">Reference proteome</keyword>
<dbReference type="SMART" id="SM01111">
    <property type="entry name" value="CVNH"/>
    <property type="match status" value="1"/>
</dbReference>
<dbReference type="InterPro" id="IPR036673">
    <property type="entry name" value="Cyanovirin-N_sf"/>
</dbReference>
<dbReference type="Proteomes" id="UP001149074">
    <property type="component" value="Unassembled WGS sequence"/>
</dbReference>
<feature type="domain" description="Cyanovirin-N" evidence="1">
    <location>
        <begin position="2"/>
        <end position="106"/>
    </location>
</feature>